<dbReference type="RefSeq" id="WP_004179387.1">
    <property type="nucleotide sequence ID" value="NZ_CP021106.3"/>
</dbReference>
<name>A0A1W6SS59_9PROT</name>
<evidence type="ECO:0000256" key="4">
    <source>
        <dbReference type="ARBA" id="ARBA00022989"/>
    </source>
</evidence>
<evidence type="ECO:0000256" key="2">
    <source>
        <dbReference type="ARBA" id="ARBA00022475"/>
    </source>
</evidence>
<feature type="transmembrane region" description="Helical" evidence="6">
    <location>
        <begin position="799"/>
        <end position="823"/>
    </location>
</feature>
<evidence type="ECO:0000313" key="9">
    <source>
        <dbReference type="Proteomes" id="UP000012179"/>
    </source>
</evidence>
<keyword evidence="4 6" id="KW-1133">Transmembrane helix</keyword>
<protein>
    <submittedName>
        <fullName evidence="8">ABC transporter permease</fullName>
    </submittedName>
</protein>
<evidence type="ECO:0000259" key="7">
    <source>
        <dbReference type="Pfam" id="PF02687"/>
    </source>
</evidence>
<evidence type="ECO:0000256" key="5">
    <source>
        <dbReference type="ARBA" id="ARBA00023136"/>
    </source>
</evidence>
<dbReference type="AlphaFoldDB" id="A0A1W6SS59"/>
<organism evidence="8 9">
    <name type="scientific">Nitrosospira lacus</name>
    <dbReference type="NCBI Taxonomy" id="1288494"/>
    <lineage>
        <taxon>Bacteria</taxon>
        <taxon>Pseudomonadati</taxon>
        <taxon>Pseudomonadota</taxon>
        <taxon>Betaproteobacteria</taxon>
        <taxon>Nitrosomonadales</taxon>
        <taxon>Nitrosomonadaceae</taxon>
        <taxon>Nitrosospira</taxon>
    </lineage>
</organism>
<comment type="subcellular location">
    <subcellularLocation>
        <location evidence="1">Cell membrane</location>
        <topology evidence="1">Multi-pass membrane protein</topology>
    </subcellularLocation>
</comment>
<dbReference type="InterPro" id="IPR003838">
    <property type="entry name" value="ABC3_permease_C"/>
</dbReference>
<dbReference type="Proteomes" id="UP000012179">
    <property type="component" value="Chromosome"/>
</dbReference>
<feature type="transmembrane region" description="Helical" evidence="6">
    <location>
        <begin position="429"/>
        <end position="448"/>
    </location>
</feature>
<dbReference type="GO" id="GO:0005886">
    <property type="term" value="C:plasma membrane"/>
    <property type="evidence" value="ECO:0007669"/>
    <property type="project" value="UniProtKB-SubCell"/>
</dbReference>
<dbReference type="PANTHER" id="PTHR30287">
    <property type="entry name" value="MEMBRANE COMPONENT OF PREDICTED ABC SUPERFAMILY METABOLITE UPTAKE TRANSPORTER"/>
    <property type="match status" value="1"/>
</dbReference>
<dbReference type="PANTHER" id="PTHR30287:SF1">
    <property type="entry name" value="INNER MEMBRANE PROTEIN"/>
    <property type="match status" value="1"/>
</dbReference>
<keyword evidence="5 6" id="KW-0472">Membrane</keyword>
<keyword evidence="9" id="KW-1185">Reference proteome</keyword>
<reference evidence="8 9" key="1">
    <citation type="journal article" date="2015" name="Int. J. Syst. Evol. Microbiol.">
        <title>Nitrosospira lacus sp. nov., a psychrotolerant, ammonia-oxidizing bacterium from sandy lake sediment.</title>
        <authorList>
            <person name="Urakawa H."/>
            <person name="Garcia J.C."/>
            <person name="Nielsen J.L."/>
            <person name="Le V.Q."/>
            <person name="Kozlowski J.A."/>
            <person name="Stein L.Y."/>
            <person name="Lim C.K."/>
            <person name="Pommerening-Roser A."/>
            <person name="Martens-Habbena W."/>
            <person name="Stahl D.A."/>
            <person name="Klotz M.G."/>
        </authorList>
    </citation>
    <scope>NUCLEOTIDE SEQUENCE [LARGE SCALE GENOMIC DNA]</scope>
    <source>
        <strain evidence="8 9">APG3</strain>
    </source>
</reference>
<feature type="transmembrane region" description="Helical" evidence="6">
    <location>
        <begin position="351"/>
        <end position="377"/>
    </location>
</feature>
<keyword evidence="2" id="KW-1003">Cell membrane</keyword>
<dbReference type="eggNOG" id="COG3127">
    <property type="taxonomic scope" value="Bacteria"/>
</dbReference>
<feature type="domain" description="ABC3 transporter permease C-terminal" evidence="7">
    <location>
        <begin position="265"/>
        <end position="380"/>
    </location>
</feature>
<gene>
    <name evidence="8" type="ORF">EBAPG3_013105</name>
</gene>
<feature type="transmembrane region" description="Helical" evidence="6">
    <location>
        <begin position="469"/>
        <end position="492"/>
    </location>
</feature>
<evidence type="ECO:0000256" key="1">
    <source>
        <dbReference type="ARBA" id="ARBA00004651"/>
    </source>
</evidence>
<evidence type="ECO:0000256" key="6">
    <source>
        <dbReference type="SAM" id="Phobius"/>
    </source>
</evidence>
<feature type="transmembrane region" description="Helical" evidence="6">
    <location>
        <begin position="398"/>
        <end position="417"/>
    </location>
</feature>
<dbReference type="InterPro" id="IPR038766">
    <property type="entry name" value="Membrane_comp_ABC_pdt"/>
</dbReference>
<dbReference type="Pfam" id="PF02687">
    <property type="entry name" value="FtsX"/>
    <property type="match status" value="2"/>
</dbReference>
<feature type="transmembrane region" description="Helical" evidence="6">
    <location>
        <begin position="754"/>
        <end position="784"/>
    </location>
</feature>
<feature type="transmembrane region" description="Helical" evidence="6">
    <location>
        <begin position="308"/>
        <end position="331"/>
    </location>
</feature>
<evidence type="ECO:0000313" key="8">
    <source>
        <dbReference type="EMBL" id="ARO88631.1"/>
    </source>
</evidence>
<feature type="domain" description="ABC3 transporter permease C-terminal" evidence="7">
    <location>
        <begin position="713"/>
        <end position="825"/>
    </location>
</feature>
<proteinExistence type="predicted"/>
<dbReference type="KEGG" id="nlc:EBAPG3_013105"/>
<accession>A0A1W6SS59</accession>
<evidence type="ECO:0000256" key="3">
    <source>
        <dbReference type="ARBA" id="ARBA00022692"/>
    </source>
</evidence>
<feature type="transmembrane region" description="Helical" evidence="6">
    <location>
        <begin position="713"/>
        <end position="733"/>
    </location>
</feature>
<feature type="transmembrane region" description="Helical" evidence="6">
    <location>
        <begin position="20"/>
        <end position="41"/>
    </location>
</feature>
<dbReference type="EMBL" id="CP021106">
    <property type="protein sequence ID" value="ARO88631.1"/>
    <property type="molecule type" value="Genomic_DNA"/>
</dbReference>
<dbReference type="OrthoDB" id="5292592at2"/>
<feature type="transmembrane region" description="Helical" evidence="6">
    <location>
        <begin position="261"/>
        <end position="281"/>
    </location>
</feature>
<sequence length="834" mass="90381">MNLIKLSFRMLRRDWRAGELRVLAFALVIAVGGMTTVGFFADRVQLALSRQGNQLLGADLIIFADHPLPPHYADEAQRRGLAVSIAIKFPSMAAKGEMSLLTEIKAVTAGYPLRGELRISEDFSDVSSPRPTHIAEAIPAPGSAWVDEKLMIRLGLNRGDTIELGAAHFTVAALITQEPDYSIGFINLRPRVLINKVDLPATGLVQQGSRVGYRLLVSGEDGVVENFRSWAQSHLTLGERIEGIRDARPEIKAALERAEKFLSLAALASVVLAAAAAALAVRRFTQRHLDGCAVMRCLGASQAAMLRLYLWHFAALGLIASGAGCLLGFFAQEALTFWLSGLVKAELPYPSVWPGVHGLLTGMVLLLGFALPPLLNLRSVPALRVLRRDIGMTNTHSLTGYALGLIALAVLFMWKAGDVRLGASVMGGFAAAIAVFGSLGFLLVKALAHMRGQTGGALRYGLASIRRRATASVVQAVALGLGLMALLALTLIRDDLLQNWRTSLPPDAPDHFLVNIQDDQLEPLAAFFDQHGLKRPPVFPMVRGRLTAINGKAIAAGDYADIRARRLIEREFNLSWAEEMQSDNQIIEGHWWKREDKGKAMMSLEESIAKTVGVGLGDTLTYDVAGSTFSAKITSLRKVDWDTFHVNFFVVTPPGVLEKYPATYITSFHLPPERMEVTNKLIKAFPNLLVIDVATIISQVHKVIEQVTKAVEFVFLFTLLAGLAVLYAAIASTQDERIHEAAIFRTLGARRSQLARAWAAEFAILGGLAGLFAAAGASALGYIIGEYALNLTYTFNPSIWLTGLLSGMIGVTVAGLMGTRSALSTPPLMTLRKI</sequence>
<keyword evidence="3 6" id="KW-0812">Transmembrane</keyword>